<dbReference type="AlphaFoldDB" id="A0A6C2YTM7"/>
<proteinExistence type="predicted"/>
<dbReference type="EMBL" id="LR593887">
    <property type="protein sequence ID" value="VTS06308.1"/>
    <property type="molecule type" value="Genomic_DNA"/>
</dbReference>
<name>A0A6C2YTM7_9BACT</name>
<gene>
    <name evidence="1" type="ORF">GMBLW1_47200</name>
</gene>
<dbReference type="InParanoid" id="A0A6C2YTM7"/>
<dbReference type="EMBL" id="LR586016">
    <property type="protein sequence ID" value="VIP04473.1"/>
    <property type="molecule type" value="Genomic_DNA"/>
</dbReference>
<accession>A0A6C2YTM7</accession>
<organism evidence="1">
    <name type="scientific">Tuwongella immobilis</name>
    <dbReference type="NCBI Taxonomy" id="692036"/>
    <lineage>
        <taxon>Bacteria</taxon>
        <taxon>Pseudomonadati</taxon>
        <taxon>Planctomycetota</taxon>
        <taxon>Planctomycetia</taxon>
        <taxon>Gemmatales</taxon>
        <taxon>Gemmataceae</taxon>
        <taxon>Tuwongella</taxon>
    </lineage>
</organism>
<evidence type="ECO:0000313" key="2">
    <source>
        <dbReference type="Proteomes" id="UP000464378"/>
    </source>
</evidence>
<reference evidence="1" key="1">
    <citation type="submission" date="2019-04" db="EMBL/GenBank/DDBJ databases">
        <authorList>
            <consortium name="Science for Life Laboratories"/>
        </authorList>
    </citation>
    <scope>NUCLEOTIDE SEQUENCE</scope>
    <source>
        <strain evidence="1">MBLW1</strain>
    </source>
</reference>
<dbReference type="Proteomes" id="UP000464378">
    <property type="component" value="Chromosome"/>
</dbReference>
<sequence length="78" mass="9068">MESACWDDGNRQNRASREAVRIPPEGICKNGLLRLHAGLHPFRALAIWRTPFMLSTILTTNRKIAENHRFLPRNDRKM</sequence>
<dbReference type="KEGG" id="tim:GMBLW1_47200"/>
<keyword evidence="2" id="KW-1185">Reference proteome</keyword>
<protein>
    <submittedName>
        <fullName evidence="1">Uncharacterized protein</fullName>
    </submittedName>
</protein>
<evidence type="ECO:0000313" key="1">
    <source>
        <dbReference type="EMBL" id="VIP04473.1"/>
    </source>
</evidence>